<accession>A0AAN9AC67</accession>
<comment type="caution">
    <text evidence="1">The sequence shown here is derived from an EMBL/GenBank/DDBJ whole genome shotgun (WGS) entry which is preliminary data.</text>
</comment>
<gene>
    <name evidence="1" type="ORF">SK128_027393</name>
</gene>
<keyword evidence="2" id="KW-1185">Reference proteome</keyword>
<evidence type="ECO:0000313" key="2">
    <source>
        <dbReference type="Proteomes" id="UP001381693"/>
    </source>
</evidence>
<dbReference type="EMBL" id="JAXCGZ010005996">
    <property type="protein sequence ID" value="KAK7080305.1"/>
    <property type="molecule type" value="Genomic_DNA"/>
</dbReference>
<dbReference type="AlphaFoldDB" id="A0AAN9AC67"/>
<dbReference type="Proteomes" id="UP001381693">
    <property type="component" value="Unassembled WGS sequence"/>
</dbReference>
<reference evidence="1 2" key="1">
    <citation type="submission" date="2023-11" db="EMBL/GenBank/DDBJ databases">
        <title>Halocaridina rubra genome assembly.</title>
        <authorList>
            <person name="Smith C."/>
        </authorList>
    </citation>
    <scope>NUCLEOTIDE SEQUENCE [LARGE SCALE GENOMIC DNA]</scope>
    <source>
        <strain evidence="1">EP-1</strain>
        <tissue evidence="1">Whole</tissue>
    </source>
</reference>
<protein>
    <submittedName>
        <fullName evidence="1">Uncharacterized protein</fullName>
    </submittedName>
</protein>
<proteinExistence type="predicted"/>
<name>A0AAN9AC67_HALRR</name>
<organism evidence="1 2">
    <name type="scientific">Halocaridina rubra</name>
    <name type="common">Hawaiian red shrimp</name>
    <dbReference type="NCBI Taxonomy" id="373956"/>
    <lineage>
        <taxon>Eukaryota</taxon>
        <taxon>Metazoa</taxon>
        <taxon>Ecdysozoa</taxon>
        <taxon>Arthropoda</taxon>
        <taxon>Crustacea</taxon>
        <taxon>Multicrustacea</taxon>
        <taxon>Malacostraca</taxon>
        <taxon>Eumalacostraca</taxon>
        <taxon>Eucarida</taxon>
        <taxon>Decapoda</taxon>
        <taxon>Pleocyemata</taxon>
        <taxon>Caridea</taxon>
        <taxon>Atyoidea</taxon>
        <taxon>Atyidae</taxon>
        <taxon>Halocaridina</taxon>
    </lineage>
</organism>
<sequence length="213" mass="25002">MGNNINLYNVLEYCLKLVTREDEVTLTNVLRIINLQSFILEKLMARTLFGMLKDYPVLRDLYETITFYTPFALKDVFDMIYQKPLQVAYIAMDWLSGDGGWKGICQLDLSELGRDFNISIARLCSVDEMAFVADIRRFFHLEVFEGTWQPYSLNTTISNSLDKWKQLQLMIENGTYQRDYFDAGLYLGLEQWRAMPSLVFNVSFDTLWENRLD</sequence>
<evidence type="ECO:0000313" key="1">
    <source>
        <dbReference type="EMBL" id="KAK7080305.1"/>
    </source>
</evidence>